<keyword evidence="2" id="KW-1185">Reference proteome</keyword>
<proteinExistence type="predicted"/>
<accession>A0A4V4HHJ2</accession>
<reference evidence="1 2" key="1">
    <citation type="journal article" date="2019" name="Nat. Ecol. Evol.">
        <title>Megaphylogeny resolves global patterns of mushroom evolution.</title>
        <authorList>
            <person name="Varga T."/>
            <person name="Krizsan K."/>
            <person name="Foldi C."/>
            <person name="Dima B."/>
            <person name="Sanchez-Garcia M."/>
            <person name="Sanchez-Ramirez S."/>
            <person name="Szollosi G.J."/>
            <person name="Szarkandi J.G."/>
            <person name="Papp V."/>
            <person name="Albert L."/>
            <person name="Andreopoulos W."/>
            <person name="Angelini C."/>
            <person name="Antonin V."/>
            <person name="Barry K.W."/>
            <person name="Bougher N.L."/>
            <person name="Buchanan P."/>
            <person name="Buyck B."/>
            <person name="Bense V."/>
            <person name="Catcheside P."/>
            <person name="Chovatia M."/>
            <person name="Cooper J."/>
            <person name="Damon W."/>
            <person name="Desjardin D."/>
            <person name="Finy P."/>
            <person name="Geml J."/>
            <person name="Haridas S."/>
            <person name="Hughes K."/>
            <person name="Justo A."/>
            <person name="Karasinski D."/>
            <person name="Kautmanova I."/>
            <person name="Kiss B."/>
            <person name="Kocsube S."/>
            <person name="Kotiranta H."/>
            <person name="LaButti K.M."/>
            <person name="Lechner B.E."/>
            <person name="Liimatainen K."/>
            <person name="Lipzen A."/>
            <person name="Lukacs Z."/>
            <person name="Mihaltcheva S."/>
            <person name="Morgado L.N."/>
            <person name="Niskanen T."/>
            <person name="Noordeloos M.E."/>
            <person name="Ohm R.A."/>
            <person name="Ortiz-Santana B."/>
            <person name="Ovrebo C."/>
            <person name="Racz N."/>
            <person name="Riley R."/>
            <person name="Savchenko A."/>
            <person name="Shiryaev A."/>
            <person name="Soop K."/>
            <person name="Spirin V."/>
            <person name="Szebenyi C."/>
            <person name="Tomsovsky M."/>
            <person name="Tulloss R.E."/>
            <person name="Uehling J."/>
            <person name="Grigoriev I.V."/>
            <person name="Vagvolgyi C."/>
            <person name="Papp T."/>
            <person name="Martin F.M."/>
            <person name="Miettinen O."/>
            <person name="Hibbett D.S."/>
            <person name="Nagy L.G."/>
        </authorList>
    </citation>
    <scope>NUCLEOTIDE SEQUENCE [LARGE SCALE GENOMIC DNA]</scope>
    <source>
        <strain evidence="1 2">CBS 962.96</strain>
    </source>
</reference>
<dbReference type="InterPro" id="IPR046521">
    <property type="entry name" value="DUF6698"/>
</dbReference>
<sequence>KKTTDNEDGGGIPLESDSLCAFVYSINNYDQDKMWSGLLRGPLLLFAYRAIFTSPSSALGDKSAPTKSGNAKIHGVSDVSIESIAYIAAQVRFALCSKHSWTKEDGVFNLETFYFFVLDLMLKAPAEWREDLLDFWNEYSFLLLLNVRLLISKQRRFR</sequence>
<protein>
    <submittedName>
        <fullName evidence="1">Uncharacterized protein</fullName>
    </submittedName>
</protein>
<dbReference type="Pfam" id="PF20414">
    <property type="entry name" value="DUF6698"/>
    <property type="match status" value="1"/>
</dbReference>
<dbReference type="AlphaFoldDB" id="A0A4V4HHJ2"/>
<organism evidence="1 2">
    <name type="scientific">Dendrothele bispora (strain CBS 962.96)</name>
    <dbReference type="NCBI Taxonomy" id="1314807"/>
    <lineage>
        <taxon>Eukaryota</taxon>
        <taxon>Fungi</taxon>
        <taxon>Dikarya</taxon>
        <taxon>Basidiomycota</taxon>
        <taxon>Agaricomycotina</taxon>
        <taxon>Agaricomycetes</taxon>
        <taxon>Agaricomycetidae</taxon>
        <taxon>Agaricales</taxon>
        <taxon>Agaricales incertae sedis</taxon>
        <taxon>Dendrothele</taxon>
    </lineage>
</organism>
<name>A0A4V4HHJ2_DENBC</name>
<dbReference type="EMBL" id="ML179072">
    <property type="protein sequence ID" value="THV02956.1"/>
    <property type="molecule type" value="Genomic_DNA"/>
</dbReference>
<feature type="non-terminal residue" evidence="1">
    <location>
        <position position="1"/>
    </location>
</feature>
<dbReference type="OrthoDB" id="3160134at2759"/>
<evidence type="ECO:0000313" key="1">
    <source>
        <dbReference type="EMBL" id="THV02956.1"/>
    </source>
</evidence>
<dbReference type="Proteomes" id="UP000297245">
    <property type="component" value="Unassembled WGS sequence"/>
</dbReference>
<evidence type="ECO:0000313" key="2">
    <source>
        <dbReference type="Proteomes" id="UP000297245"/>
    </source>
</evidence>
<gene>
    <name evidence="1" type="ORF">K435DRAFT_652321</name>
</gene>